<feature type="signal peptide" evidence="1">
    <location>
        <begin position="1"/>
        <end position="17"/>
    </location>
</feature>
<feature type="chain" id="PRO_5041119709" evidence="1">
    <location>
        <begin position="18"/>
        <end position="38"/>
    </location>
</feature>
<reference evidence="5" key="1">
    <citation type="submission" date="2017-02" db="UniProtKB">
        <authorList>
            <consortium name="WormBaseParasite"/>
        </authorList>
    </citation>
    <scope>IDENTIFICATION</scope>
</reference>
<proteinExistence type="predicted"/>
<reference evidence="2 4" key="2">
    <citation type="submission" date="2018-11" db="EMBL/GenBank/DDBJ databases">
        <authorList>
            <consortium name="Pathogen Informatics"/>
        </authorList>
    </citation>
    <scope>NUCLEOTIDE SEQUENCE [LARGE SCALE GENOMIC DNA]</scope>
</reference>
<gene>
    <name evidence="2" type="ORF">DME_LOCUS4186</name>
</gene>
<sequence>MLACLLVLASLCNLANGGAVEIDVCHMFVPVPPQGAGV</sequence>
<organism evidence="3 5">
    <name type="scientific">Dracunculus medinensis</name>
    <name type="common">Guinea worm</name>
    <dbReference type="NCBI Taxonomy" id="318479"/>
    <lineage>
        <taxon>Eukaryota</taxon>
        <taxon>Metazoa</taxon>
        <taxon>Ecdysozoa</taxon>
        <taxon>Nematoda</taxon>
        <taxon>Chromadorea</taxon>
        <taxon>Rhabditida</taxon>
        <taxon>Spirurina</taxon>
        <taxon>Dracunculoidea</taxon>
        <taxon>Dracunculidae</taxon>
        <taxon>Dracunculus</taxon>
    </lineage>
</organism>
<evidence type="ECO:0000256" key="1">
    <source>
        <dbReference type="SAM" id="SignalP"/>
    </source>
</evidence>
<keyword evidence="4" id="KW-1185">Reference proteome</keyword>
<keyword evidence="1" id="KW-0732">Signal</keyword>
<dbReference type="Proteomes" id="UP000038040">
    <property type="component" value="Unplaced"/>
</dbReference>
<evidence type="ECO:0000313" key="5">
    <source>
        <dbReference type="WBParaSite" id="DME_0001078401-mRNA-1"/>
    </source>
</evidence>
<accession>A0A0N4URV2</accession>
<dbReference type="EMBL" id="UYYG01000376">
    <property type="protein sequence ID" value="VDN54213.1"/>
    <property type="molecule type" value="Genomic_DNA"/>
</dbReference>
<dbReference type="Proteomes" id="UP000274756">
    <property type="component" value="Unassembled WGS sequence"/>
</dbReference>
<dbReference type="WBParaSite" id="DME_0001078401-mRNA-1">
    <property type="protein sequence ID" value="DME_0001078401-mRNA-1"/>
    <property type="gene ID" value="DME_0001078401"/>
</dbReference>
<evidence type="ECO:0000313" key="3">
    <source>
        <dbReference type="Proteomes" id="UP000038040"/>
    </source>
</evidence>
<dbReference type="AlphaFoldDB" id="A0A0N4URV2"/>
<protein>
    <submittedName>
        <fullName evidence="5">Insulin-like growth factor 2 preproprotein</fullName>
    </submittedName>
</protein>
<evidence type="ECO:0000313" key="2">
    <source>
        <dbReference type="EMBL" id="VDN54213.1"/>
    </source>
</evidence>
<name>A0A0N4URV2_DRAME</name>
<evidence type="ECO:0000313" key="4">
    <source>
        <dbReference type="Proteomes" id="UP000274756"/>
    </source>
</evidence>